<sequence length="136" mass="15081">MANQVEADKRPLSPHLQVWKFHPTMLTSILQRITGVGNALGLVLLVGWLFAIASGSEVFECFDVFFTSIFGKIILFGFTVSIMFHWSQGIRFLFWDMGKGFSPKIANIWSYVTLAFALIGAVVIWVLAGLVPGLTV</sequence>
<dbReference type="PANTHER" id="PTHR10978:SF5">
    <property type="entry name" value="SUCCINATE DEHYDROGENASE CYTOCHROME B560 SUBUNIT, MITOCHONDRIAL"/>
    <property type="match status" value="1"/>
</dbReference>
<keyword evidence="11 13" id="KW-0472">Membrane</keyword>
<evidence type="ECO:0000256" key="10">
    <source>
        <dbReference type="ARBA" id="ARBA00023004"/>
    </source>
</evidence>
<dbReference type="InterPro" id="IPR034804">
    <property type="entry name" value="SQR/QFR_C/D"/>
</dbReference>
<comment type="function">
    <text evidence="2">Membrane-anchoring subunit of succinate dehydrogenase (SDH).</text>
</comment>
<dbReference type="Gene3D" id="1.20.1300.10">
    <property type="entry name" value="Fumarate reductase/succinate dehydrogenase, transmembrane subunit"/>
    <property type="match status" value="1"/>
</dbReference>
<proteinExistence type="inferred from homology"/>
<dbReference type="InterPro" id="IPR018495">
    <property type="entry name" value="Succ_DH_cyt_bsu_CS"/>
</dbReference>
<evidence type="ECO:0000256" key="1">
    <source>
        <dbReference type="ARBA" id="ARBA00001971"/>
    </source>
</evidence>
<keyword evidence="10" id="KW-0408">Iron</keyword>
<dbReference type="NCBIfam" id="TIGR02970">
    <property type="entry name" value="succ_dehyd_cytB"/>
    <property type="match status" value="1"/>
</dbReference>
<dbReference type="SUPFAM" id="SSF81343">
    <property type="entry name" value="Fumarate reductase respiratory complex transmembrane subunits"/>
    <property type="match status" value="1"/>
</dbReference>
<accession>A0ABW2ILW8</accession>
<dbReference type="EMBL" id="JBHTBR010000005">
    <property type="protein sequence ID" value="MFC7292012.1"/>
    <property type="molecule type" value="Genomic_DNA"/>
</dbReference>
<gene>
    <name evidence="14" type="primary">sdhC</name>
    <name evidence="14" type="ORF">ACFQS8_10325</name>
</gene>
<dbReference type="InterPro" id="IPR000701">
    <property type="entry name" value="SuccDH_FuR_B_TM-su"/>
</dbReference>
<evidence type="ECO:0000256" key="7">
    <source>
        <dbReference type="ARBA" id="ARBA00022692"/>
    </source>
</evidence>
<evidence type="ECO:0000256" key="4">
    <source>
        <dbReference type="ARBA" id="ARBA00007244"/>
    </source>
</evidence>
<feature type="transmembrane region" description="Helical" evidence="13">
    <location>
        <begin position="33"/>
        <end position="53"/>
    </location>
</feature>
<keyword evidence="6" id="KW-0349">Heme</keyword>
<comment type="subunit">
    <text evidence="12">Part of an enzyme complex containing four subunits: a flavoprotein, an iron-sulfur protein, plus two membrane-anchoring proteins, SdhC and SdhD. The complex can form homotrimers.</text>
</comment>
<dbReference type="InterPro" id="IPR014314">
    <property type="entry name" value="Succ_DH_cytb556"/>
</dbReference>
<keyword evidence="7 13" id="KW-0812">Transmembrane</keyword>
<evidence type="ECO:0000256" key="11">
    <source>
        <dbReference type="ARBA" id="ARBA00023136"/>
    </source>
</evidence>
<dbReference type="Proteomes" id="UP001596492">
    <property type="component" value="Unassembled WGS sequence"/>
</dbReference>
<feature type="transmembrane region" description="Helical" evidence="13">
    <location>
        <begin position="65"/>
        <end position="87"/>
    </location>
</feature>
<evidence type="ECO:0000256" key="12">
    <source>
        <dbReference type="ARBA" id="ARBA00025912"/>
    </source>
</evidence>
<dbReference type="PROSITE" id="PS01001">
    <property type="entry name" value="SDH_CYT_2"/>
    <property type="match status" value="1"/>
</dbReference>
<evidence type="ECO:0000256" key="9">
    <source>
        <dbReference type="ARBA" id="ARBA00022989"/>
    </source>
</evidence>
<protein>
    <recommendedName>
        <fullName evidence="5">Succinate dehydrogenase cytochrome b556 subunit</fullName>
    </recommendedName>
</protein>
<reference evidence="15" key="1">
    <citation type="journal article" date="2019" name="Int. J. Syst. Evol. Microbiol.">
        <title>The Global Catalogue of Microorganisms (GCM) 10K type strain sequencing project: providing services to taxonomists for standard genome sequencing and annotation.</title>
        <authorList>
            <consortium name="The Broad Institute Genomics Platform"/>
            <consortium name="The Broad Institute Genome Sequencing Center for Infectious Disease"/>
            <person name="Wu L."/>
            <person name="Ma J."/>
        </authorList>
    </citation>
    <scope>NUCLEOTIDE SEQUENCE [LARGE SCALE GENOMIC DNA]</scope>
    <source>
        <strain evidence="15">CCUG 51308</strain>
    </source>
</reference>
<evidence type="ECO:0000313" key="14">
    <source>
        <dbReference type="EMBL" id="MFC7292012.1"/>
    </source>
</evidence>
<evidence type="ECO:0000256" key="5">
    <source>
        <dbReference type="ARBA" id="ARBA00020076"/>
    </source>
</evidence>
<dbReference type="Pfam" id="PF01127">
    <property type="entry name" value="Sdh_cyt"/>
    <property type="match status" value="1"/>
</dbReference>
<comment type="similarity">
    <text evidence="4">Belongs to the cytochrome b560 family.</text>
</comment>
<evidence type="ECO:0000313" key="15">
    <source>
        <dbReference type="Proteomes" id="UP001596492"/>
    </source>
</evidence>
<comment type="subcellular location">
    <subcellularLocation>
        <location evidence="3">Membrane</location>
        <topology evidence="3">Multi-pass membrane protein</topology>
    </subcellularLocation>
</comment>
<keyword evidence="15" id="KW-1185">Reference proteome</keyword>
<organism evidence="14 15">
    <name type="scientific">Hirschia litorea</name>
    <dbReference type="NCBI Taxonomy" id="1199156"/>
    <lineage>
        <taxon>Bacteria</taxon>
        <taxon>Pseudomonadati</taxon>
        <taxon>Pseudomonadota</taxon>
        <taxon>Alphaproteobacteria</taxon>
        <taxon>Hyphomonadales</taxon>
        <taxon>Hyphomonadaceae</taxon>
        <taxon>Hirschia</taxon>
    </lineage>
</organism>
<dbReference type="PANTHER" id="PTHR10978">
    <property type="entry name" value="SUCCINATE DEHYDROGENASE CYTOCHROME B560 SUBUNIT"/>
    <property type="match status" value="1"/>
</dbReference>
<evidence type="ECO:0000256" key="13">
    <source>
        <dbReference type="SAM" id="Phobius"/>
    </source>
</evidence>
<evidence type="ECO:0000256" key="3">
    <source>
        <dbReference type="ARBA" id="ARBA00004141"/>
    </source>
</evidence>
<evidence type="ECO:0000256" key="2">
    <source>
        <dbReference type="ARBA" id="ARBA00004050"/>
    </source>
</evidence>
<evidence type="ECO:0000256" key="6">
    <source>
        <dbReference type="ARBA" id="ARBA00022617"/>
    </source>
</evidence>
<keyword evidence="9 13" id="KW-1133">Transmembrane helix</keyword>
<dbReference type="CDD" id="cd03499">
    <property type="entry name" value="SQR_TypeC_SdhC"/>
    <property type="match status" value="1"/>
</dbReference>
<name>A0ABW2ILW8_9PROT</name>
<dbReference type="RefSeq" id="WP_382167255.1">
    <property type="nucleotide sequence ID" value="NZ_JBHTBR010000005.1"/>
</dbReference>
<evidence type="ECO:0000256" key="8">
    <source>
        <dbReference type="ARBA" id="ARBA00022723"/>
    </source>
</evidence>
<keyword evidence="8" id="KW-0479">Metal-binding</keyword>
<dbReference type="PIRSF" id="PIRSF000178">
    <property type="entry name" value="SDH_cyt_b560"/>
    <property type="match status" value="1"/>
</dbReference>
<comment type="cofactor">
    <cofactor evidence="1">
        <name>heme</name>
        <dbReference type="ChEBI" id="CHEBI:30413"/>
    </cofactor>
</comment>
<feature type="transmembrane region" description="Helical" evidence="13">
    <location>
        <begin position="108"/>
        <end position="131"/>
    </location>
</feature>
<comment type="caution">
    <text evidence="14">The sequence shown here is derived from an EMBL/GenBank/DDBJ whole genome shotgun (WGS) entry which is preliminary data.</text>
</comment>